<gene>
    <name evidence="1" type="ORF">E1750_12815</name>
</gene>
<dbReference type="EMBL" id="CP037933">
    <property type="protein sequence ID" value="QBN19645.1"/>
    <property type="molecule type" value="Genomic_DNA"/>
</dbReference>
<dbReference type="RefSeq" id="WP_133277161.1">
    <property type="nucleotide sequence ID" value="NZ_CP037933.1"/>
</dbReference>
<sequence>MTLKQVYKVNNNQLTISLPENFRGRKQVMVIVEDIEEAQLDKIILMKKAATDSLFLSDIQELSADFKNIDAENV</sequence>
<reference evidence="2" key="1">
    <citation type="submission" date="2019-03" db="EMBL/GenBank/DDBJ databases">
        <title>Flavobacterium sp.</title>
        <authorList>
            <person name="Kim H."/>
        </authorList>
    </citation>
    <scope>NUCLEOTIDE SEQUENCE [LARGE SCALE GENOMIC DNA]</scope>
    <source>
        <strain evidence="2">GS13</strain>
    </source>
</reference>
<dbReference type="AlphaFoldDB" id="A0A4P6YFT6"/>
<organism evidence="1 2">
    <name type="scientific">Flavobacterium nackdongense</name>
    <dbReference type="NCBI Taxonomy" id="2547394"/>
    <lineage>
        <taxon>Bacteria</taxon>
        <taxon>Pseudomonadati</taxon>
        <taxon>Bacteroidota</taxon>
        <taxon>Flavobacteriia</taxon>
        <taxon>Flavobacteriales</taxon>
        <taxon>Flavobacteriaceae</taxon>
        <taxon>Flavobacterium</taxon>
    </lineage>
</organism>
<dbReference type="KEGG" id="fnk:E1750_12815"/>
<protein>
    <submittedName>
        <fullName evidence="1">Uncharacterized protein</fullName>
    </submittedName>
</protein>
<evidence type="ECO:0000313" key="2">
    <source>
        <dbReference type="Proteomes" id="UP000291124"/>
    </source>
</evidence>
<name>A0A4P6YFT6_9FLAO</name>
<accession>A0A4P6YFT6</accession>
<evidence type="ECO:0000313" key="1">
    <source>
        <dbReference type="EMBL" id="QBN19645.1"/>
    </source>
</evidence>
<proteinExistence type="predicted"/>
<keyword evidence="2" id="KW-1185">Reference proteome</keyword>
<dbReference type="Proteomes" id="UP000291124">
    <property type="component" value="Chromosome"/>
</dbReference>